<organism evidence="8 9">
    <name type="scientific">Plasmodium falciparum (isolate Dd2)</name>
    <dbReference type="NCBI Taxonomy" id="57267"/>
    <lineage>
        <taxon>Eukaryota</taxon>
        <taxon>Sar</taxon>
        <taxon>Alveolata</taxon>
        <taxon>Apicomplexa</taxon>
        <taxon>Aconoidasida</taxon>
        <taxon>Haemosporida</taxon>
        <taxon>Plasmodiidae</taxon>
        <taxon>Plasmodium</taxon>
        <taxon>Plasmodium (Laverania)</taxon>
    </lineage>
</organism>
<dbReference type="InterPro" id="IPR044932">
    <property type="entry name" value="PfEMP1_ATS_sf"/>
</dbReference>
<protein>
    <recommendedName>
        <fullName evidence="10">Erythrocyte membrane protein 1</fullName>
    </recommendedName>
</protein>
<dbReference type="FunFam" id="1.10.1900.40:FF:000001">
    <property type="entry name" value="Erythrocyte membrane protein 1"/>
    <property type="match status" value="1"/>
</dbReference>
<dbReference type="InterPro" id="IPR004258">
    <property type="entry name" value="DBL"/>
</dbReference>
<feature type="region of interest" description="Disordered" evidence="1">
    <location>
        <begin position="1892"/>
        <end position="1914"/>
    </location>
</feature>
<dbReference type="OrthoDB" id="378882at2759"/>
<feature type="domain" description="Duffy-antigen binding" evidence="3">
    <location>
        <begin position="107"/>
        <end position="285"/>
    </location>
</feature>
<evidence type="ECO:0000259" key="3">
    <source>
        <dbReference type="Pfam" id="PF05424"/>
    </source>
</evidence>
<dbReference type="InterPro" id="IPR029210">
    <property type="entry name" value="PfEMP1_NTS"/>
</dbReference>
<dbReference type="InterPro" id="IPR029211">
    <property type="entry name" value="PfEMP1_ATS"/>
</dbReference>
<feature type="domain" description="Duffy-binding-like" evidence="2">
    <location>
        <begin position="1454"/>
        <end position="1596"/>
    </location>
</feature>
<feature type="region of interest" description="Disordered" evidence="1">
    <location>
        <begin position="1841"/>
        <end position="1872"/>
    </location>
</feature>
<dbReference type="Gene3D" id="1.10.1900.40">
    <property type="entry name" value="Acidic terminal segments, variant surface antigen of PfEMP1"/>
    <property type="match status" value="2"/>
</dbReference>
<feature type="compositionally biased region" description="Low complexity" evidence="1">
    <location>
        <begin position="1901"/>
        <end position="1914"/>
    </location>
</feature>
<feature type="domain" description="Duffy-binding-like" evidence="7">
    <location>
        <begin position="289"/>
        <end position="449"/>
    </location>
</feature>
<evidence type="ECO:0000259" key="4">
    <source>
        <dbReference type="Pfam" id="PF15445"/>
    </source>
</evidence>
<dbReference type="Pfam" id="PF03011">
    <property type="entry name" value="PFEMP"/>
    <property type="match status" value="2"/>
</dbReference>
<dbReference type="Proteomes" id="UP000054282">
    <property type="component" value="Unassembled WGS sequence"/>
</dbReference>
<dbReference type="FunFam" id="1.10.1900.40:FF:000006">
    <property type="entry name" value="Erythrocyte membrane protein 1"/>
    <property type="match status" value="1"/>
</dbReference>
<evidence type="ECO:0000259" key="6">
    <source>
        <dbReference type="Pfam" id="PF18562"/>
    </source>
</evidence>
<evidence type="ECO:0000256" key="1">
    <source>
        <dbReference type="SAM" id="MobiDB-lite"/>
    </source>
</evidence>
<dbReference type="FunFam" id="1.20.58.830:FF:000004">
    <property type="entry name" value="Erythrocyte membrane protein 1, PfEMP1"/>
    <property type="match status" value="1"/>
</dbReference>
<feature type="domain" description="Duffy-binding-like" evidence="2">
    <location>
        <begin position="622"/>
        <end position="773"/>
    </location>
</feature>
<reference evidence="9" key="1">
    <citation type="submission" date="2006-09" db="EMBL/GenBank/DDBJ databases">
        <title>Annotation of Plasmodium falciparum Dd2.</title>
        <authorList>
            <consortium name="The Broad Institute Genome Sequencing Platform"/>
            <person name="Volkman S.K."/>
            <person name="Neafsey D.E."/>
            <person name="Dash A.P."/>
            <person name="Chitnis C.E."/>
            <person name="Hartl D.L."/>
            <person name="Young S.K."/>
            <person name="Zeng Q."/>
            <person name="Koehrsen M."/>
            <person name="Alvarado L."/>
            <person name="Berlin A."/>
            <person name="Borenstein D."/>
            <person name="Chapman S.B."/>
            <person name="Chen Z."/>
            <person name="Engels R."/>
            <person name="Freedman E."/>
            <person name="Gellesch M."/>
            <person name="Goldberg J."/>
            <person name="Griggs A."/>
            <person name="Gujja S."/>
            <person name="Heilman E.R."/>
            <person name="Heiman D.I."/>
            <person name="Howarth C."/>
            <person name="Jen D."/>
            <person name="Larson L."/>
            <person name="Mehta T."/>
            <person name="Neiman D."/>
            <person name="Park D."/>
            <person name="Pearson M."/>
            <person name="Roberts A."/>
            <person name="Saif S."/>
            <person name="Shea T."/>
            <person name="Shenoy N."/>
            <person name="Sisk P."/>
            <person name="Stolte C."/>
            <person name="Sykes S."/>
            <person name="Walk T."/>
            <person name="White J."/>
            <person name="Yandava C."/>
            <person name="Haas B."/>
            <person name="Henn M.R."/>
            <person name="Nusbaum C."/>
            <person name="Birren B."/>
        </authorList>
    </citation>
    <scope>NUCLEOTIDE SEQUENCE [LARGE SCALE GENOMIC DNA]</scope>
</reference>
<feature type="domain" description="Plasmodium falciparum erythrocyte membrane protein-1 N-terminal segment" evidence="5">
    <location>
        <begin position="11"/>
        <end position="43"/>
    </location>
</feature>
<name>A0A0L7LWJ1_PLAF4</name>
<feature type="region of interest" description="Disordered" evidence="1">
    <location>
        <begin position="1625"/>
        <end position="1708"/>
    </location>
</feature>
<feature type="domain" description="Duffy-antigen binding" evidence="3">
    <location>
        <begin position="931"/>
        <end position="1120"/>
    </location>
</feature>
<dbReference type="KEGG" id="pfd:PFDG_00412"/>
<dbReference type="InterPro" id="IPR054595">
    <property type="entry name" value="DBL_C"/>
</dbReference>
<dbReference type="InterPro" id="IPR008602">
    <property type="entry name" value="Duffy-antigen-binding"/>
</dbReference>
<gene>
    <name evidence="8" type="ORF">PFDG_00412</name>
</gene>
<feature type="compositionally biased region" description="Polar residues" evidence="1">
    <location>
        <begin position="1145"/>
        <end position="1163"/>
    </location>
</feature>
<dbReference type="SUPFAM" id="SSF140924">
    <property type="entry name" value="Duffy binding domain-like"/>
    <property type="match status" value="4"/>
</dbReference>
<evidence type="ECO:0000259" key="7">
    <source>
        <dbReference type="Pfam" id="PF22672"/>
    </source>
</evidence>
<dbReference type="FunFam" id="1.20.58.1930:FF:000001">
    <property type="entry name" value="Erythrocyte membrane protein 1, PfEMP1"/>
    <property type="match status" value="1"/>
</dbReference>
<feature type="region of interest" description="Disordered" evidence="1">
    <location>
        <begin position="1142"/>
        <end position="1163"/>
    </location>
</feature>
<evidence type="ECO:0008006" key="10">
    <source>
        <dbReference type="Google" id="ProtNLM"/>
    </source>
</evidence>
<dbReference type="Pfam" id="PF05424">
    <property type="entry name" value="Duffy_binding"/>
    <property type="match status" value="2"/>
</dbReference>
<dbReference type="GO" id="GO:0016020">
    <property type="term" value="C:membrane"/>
    <property type="evidence" value="ECO:0007669"/>
    <property type="project" value="InterPro"/>
</dbReference>
<dbReference type="Pfam" id="PF15447">
    <property type="entry name" value="NTS"/>
    <property type="match status" value="1"/>
</dbReference>
<dbReference type="OMA" id="ENDGINT"/>
<feature type="domain" description="Duffy-binding-like" evidence="7">
    <location>
        <begin position="1180"/>
        <end position="1329"/>
    </location>
</feature>
<dbReference type="GO" id="GO:0046789">
    <property type="term" value="F:host cell surface receptor binding"/>
    <property type="evidence" value="ECO:0007669"/>
    <property type="project" value="InterPro"/>
</dbReference>
<feature type="region of interest" description="Disordered" evidence="1">
    <location>
        <begin position="897"/>
        <end position="932"/>
    </location>
</feature>
<dbReference type="Gene3D" id="1.20.1310.20">
    <property type="entry name" value="Duffy-antigen binding domain"/>
    <property type="match status" value="2"/>
</dbReference>
<feature type="compositionally biased region" description="Basic and acidic residues" evidence="1">
    <location>
        <begin position="1656"/>
        <end position="1683"/>
    </location>
</feature>
<evidence type="ECO:0000313" key="9">
    <source>
        <dbReference type="Proteomes" id="UP000054282"/>
    </source>
</evidence>
<feature type="domain" description="Plasmodium falciparum erythrocyte membrane protein 1 acidic terminal segment" evidence="4">
    <location>
        <begin position="1721"/>
        <end position="2165"/>
    </location>
</feature>
<dbReference type="Pfam" id="PF18562">
    <property type="entry name" value="CIDR1_gamma"/>
    <property type="match status" value="1"/>
</dbReference>
<dbReference type="InterPro" id="IPR042202">
    <property type="entry name" value="Duffy-ag-bd_sf"/>
</dbReference>
<evidence type="ECO:0000259" key="2">
    <source>
        <dbReference type="Pfam" id="PF03011"/>
    </source>
</evidence>
<dbReference type="VEuPathDB" id="PlasmoDB:PfDd2_070035800"/>
<reference evidence="9" key="2">
    <citation type="submission" date="2006-09" db="EMBL/GenBank/DDBJ databases">
        <title>The genome sequence of Plasmodium falciparum Dd2.</title>
        <authorList>
            <consortium name="The Broad Institute Genome Sequencing Platform"/>
            <person name="Birren B."/>
            <person name="Lander E."/>
            <person name="Galagan J."/>
            <person name="Nusbaum C."/>
            <person name="Devon K."/>
            <person name="Henn M."/>
            <person name="Jaffe D."/>
            <person name="Butler J."/>
            <person name="Alvarez P."/>
            <person name="Gnerre S."/>
            <person name="Grabherr M."/>
            <person name="Kleber M."/>
            <person name="Mauceli E."/>
            <person name="Brockman W."/>
            <person name="MacCallum I.A."/>
            <person name="Rounsley S."/>
            <person name="Young S."/>
            <person name="LaButti K."/>
            <person name="Pushparaj V."/>
            <person name="DeCaprio D."/>
            <person name="Crawford M."/>
            <person name="Koehrsen M."/>
            <person name="Engels R."/>
            <person name="Montgomery P."/>
            <person name="Pearson M."/>
            <person name="Howarth C."/>
            <person name="Larson L."/>
            <person name="Luoma S."/>
            <person name="White J."/>
            <person name="Kodira C."/>
            <person name="Zeng Q."/>
            <person name="O'Leary S."/>
            <person name="Yandava C."/>
            <person name="Alvarado L."/>
            <person name="Wirth D."/>
            <person name="Volkman S."/>
            <person name="Hartl D."/>
        </authorList>
    </citation>
    <scope>NUCLEOTIDE SEQUENCE [LARGE SCALE GENOMIC DNA]</scope>
</reference>
<accession>A0A0L7LWJ1</accession>
<feature type="region of interest" description="Disordered" evidence="1">
    <location>
        <begin position="1065"/>
        <end position="1091"/>
    </location>
</feature>
<proteinExistence type="predicted"/>
<dbReference type="FunFam" id="1.20.58.830:FF:000009">
    <property type="entry name" value="Erythrocyte membrane protein 1, PfEMP1"/>
    <property type="match status" value="1"/>
</dbReference>
<evidence type="ECO:0000313" key="8">
    <source>
        <dbReference type="EMBL" id="KOB85046.1"/>
    </source>
</evidence>
<evidence type="ECO:0000259" key="5">
    <source>
        <dbReference type="Pfam" id="PF15447"/>
    </source>
</evidence>
<feature type="domain" description="Cysteine-rich interdomain region 1 gamma" evidence="6">
    <location>
        <begin position="1376"/>
        <end position="1438"/>
    </location>
</feature>
<dbReference type="InterPro" id="IPR041480">
    <property type="entry name" value="CIDR1_gamma"/>
</dbReference>
<dbReference type="EMBL" id="DS016088">
    <property type="protein sequence ID" value="KOB85046.1"/>
    <property type="molecule type" value="Genomic_DNA"/>
</dbReference>
<feature type="compositionally biased region" description="Acidic residues" evidence="1">
    <location>
        <begin position="812"/>
        <end position="834"/>
    </location>
</feature>
<dbReference type="Gene3D" id="1.20.58.830">
    <property type="match status" value="3"/>
</dbReference>
<dbReference type="Pfam" id="PF22672">
    <property type="entry name" value="DBL_C"/>
    <property type="match status" value="2"/>
</dbReference>
<dbReference type="FunFam" id="1.20.58.830:FF:000002">
    <property type="entry name" value="Erythrocyte membrane protein 1, PfEMP1"/>
    <property type="match status" value="1"/>
</dbReference>
<dbReference type="Gene3D" id="1.20.58.1930">
    <property type="match status" value="1"/>
</dbReference>
<dbReference type="Pfam" id="PF15445">
    <property type="entry name" value="ATS"/>
    <property type="match status" value="1"/>
</dbReference>
<feature type="region of interest" description="Disordered" evidence="1">
    <location>
        <begin position="768"/>
        <end position="855"/>
    </location>
</feature>
<sequence>MAAAGSGGQGARDILEEFGAIIQEQAKAEAVQHRKDLEGRLSNVIFSNGDKVYTEDPCALNYTYHTNVTIGQGREDPCFGRQQVRFSDTKGAECYWSRIRGNGRNTGSCAPFRKLHMCDKNLEGIQPQQIETTHNLLVDVLLAAKHEGKSLVDKHEEYEKTNPDSKICTALARSFADIGDIVRGRDLFLGHKQGKQKLEESLKTMFDNIKEKNPALIPLENEEVREYWWIANRDQVWKAITCSAGESDKYFRKSSGGVYSFSGGKCGHNDDNVPTNLDYVPQHLRWFEEWAEDFCRKKKKKVENLQKQCRGQYQGADRYCSRNGYDCEKTVNARGKLRYGNRCIDCLYACNPYVEWIDNQRKQFLKQKKKYADEMKKYKNGAPVSGRQRRSARGTTTTNYEGYESKFYKELQSKNVGNLDNFLELLNNEKACTAVDDDKGGKIDFKTVNSGSAKNSDGNNKTFSHTEYCQPCPDCGVKKKSDATSGKKWEQKNGGMCKSGNLYKPKDKANPTPINFLYSGDRHEEINKKLEQFCKTQIGNGSVPGGASVSNSDSKELYQEWKCYEGKDVEIDGKDEDYEDDYHSEVKDAGGLCILENKNKSKGSETNSQKEPEQFQKTYNDFFYYWVVHMLKDSIHWRTKKIKGCLKNGTKTCGNQKCKGDCDCFLKWVKKKETEWKNIKIHFGKQDFGEQVGILGEEMRSPDFVLESVLKKEVLLTSLQEGYGNAKDIKHIEALLKEEENVVADSKKKNTIDKLIEHEDKDATKCIEKHKCQDPQPSTPGGDPGVARSGASPDQQAPPSEDEPEKNHSDSESEEEDEDENEEEEEEEEEEEAEAEKTVEVQVVPAPPPAQDGVNPCEIVKELFSDTTKFSDACGLKYGPGGKENFPNWKCISDKAATSGGGESGSPSRAKRGAEQPTRGSGNPTGDKGAICVPPRRRRLYIHKVENDGINTTESLRDWFVKSAAVETFFLWHKYKQENKSQGGGSSLGGVGGPFATLNGDSEDDKNNPEKMLQSGNIPPDFLRQMFYTLGDYRDILVGNTDIVLEALSSSEKEKMKEIQKKIDEILPKNDTSSGPPPVPPNSDKDPESWWNNNAKHIWHGMICALTYDTNSGGKTIEKVKTQENNLLNKLKDTYDYEKVKLDENSGTSPNSQTPSTSENAPTHLSKFVLRPPYFRYLEEWGQNFCKKRTEMLGKIKEECRNSDNPGHAYCSGDGHDCTDPDNQHNNMLADLYCPDCYKQCRKYRKWIDIKFVEYQNQKNKYGEEHGKLTKDNSKNDGDNKEFCKKIHNRSTAAQFLKELKHCKNSAGDGSDPNNKINFENPLETFNPSTYCETCPPNKVKCNSGSRRGQDPCTPDNGNNWEKVFGTISGNGGKSSTIEVEMIDRRGPYIEEYLKNSEKLQKSKDSFKTSRLFKGVRKQEWECRFNKEEKTDVCQLTNFDETIDLNQYTTFKVLLVYWLQDFIEGYYILKKKKKIDLCTQKEGKTCSEEPKNDCVCVKAWVDQKKKEWKQIQEHFKNREQEDIDNNMKSSVRQLLEYLQYRTELNEAIKPCKKIIDFESKQCNEAASSENGQKTDVIDCLLENLKKKIGECTSQPSVENPAQCEGSAPLPDEEEDLLLEEEENTANTAPKICDDVLKTQPQPEEPGETCEESPVVPEKKEQEPAAEPEADKGTEKDDTEEKSQEPVNPAPDPPKPQRPRRPRRTPQIVDHPAVIPALVTSTLAWSVGIGFATFTYFYLKKKTKHPVDLFSVINIPKSDYDIPTKLSPNRYIPYTSGKYRGKRYIYLEGDSGTDSGYTDHYSDITSSESEYEEMDINDIYVPGSPKYKTLIEVVLEPSGKLSGNTIPTSGNNTTASDTQNDIQNDGIPSSKITDNEWNTLKDEFISQYLQSEQPNDVPNDYTSGNSSTNTNITTTSRHNVNQKPFIMSIHDRNLYSGEEISYNINMVNNDIPMIARNGTYTGIDLINDSLSGDYDIYDEILKRKENELFGTNHTKKNTSTNSVAKPARDDPLLNQLELFHKWLDRHRDMCEQWNNKEELLDKLKEEWENETHSGNTHPSDSNKTLNTDVSIQIHMDNPKPINEFTNMDTYPNNSSMDTILEDLDKPFNEPYYYDMYDDDIYYDVNDHDASTVDTNAMDVPSKVQIEMDINTKLVKEKYPIADVWDI</sequence>